<name>A0A1E7Q7G7_9GAMM</name>
<dbReference type="OrthoDB" id="9997at2"/>
<keyword evidence="2" id="KW-1185">Reference proteome</keyword>
<protein>
    <submittedName>
        <fullName evidence="1">Uncharacterized protein</fullName>
    </submittedName>
</protein>
<accession>A0A1E7Q7G7</accession>
<gene>
    <name evidence="1" type="ORF">BI198_10735</name>
</gene>
<proteinExistence type="predicted"/>
<dbReference type="Proteomes" id="UP000242258">
    <property type="component" value="Unassembled WGS sequence"/>
</dbReference>
<dbReference type="STRING" id="1628148.BI198_10735"/>
<sequence length="437" mass="48823">MSAKLFKVLIVIVCLLISNCLAVFFLITSSQQQQQQQQQQHVSTQDVNTAQQLVSRTIKNLARRDGNIALTINQQQLDAFMSVASYAIPSAEFSGAINPFGVSLHGNILLPIAWFKRSIKLSCLFTPYSSGFAINHCQLGKLYLPSWLANKLFYQLVRFAVTSPADQQLLDLFAKGELKNNSLSFFAKNLGPISLKLQPKLYQPLNLLNTNQAKAADIEFYLLQLQALHKRFPAERRLAFFSHQLLLIATERAEHTSLDSAYHDALWALAVAFANKRFIHYANPNLTTRQIPRMPAMLIHGRRDLSLHFLYSAVLQMLGTTELSQQVGNLKEIMDAGGNGSGFSFADLAADRAGTQFAARINTISPVQLNHFSSEQFETVIMPSIKGLPEGLTEQQVQQQLGGYNGDKFKQLEQEIMSRIDGLSLYRDTNNVQSEGL</sequence>
<reference evidence="2" key="1">
    <citation type="submission" date="2016-09" db="EMBL/GenBank/DDBJ databases">
        <authorList>
            <person name="Wan X."/>
            <person name="Hou S."/>
        </authorList>
    </citation>
    <scope>NUCLEOTIDE SEQUENCE [LARGE SCALE GENOMIC DNA]</scope>
    <source>
        <strain evidence="2">KH87</strain>
    </source>
</reference>
<dbReference type="AlphaFoldDB" id="A0A1E7Q7G7"/>
<comment type="caution">
    <text evidence="1">The sequence shown here is derived from an EMBL/GenBank/DDBJ whole genome shotgun (WGS) entry which is preliminary data.</text>
</comment>
<organism evidence="1 2">
    <name type="scientific">Rheinheimera salexigens</name>
    <dbReference type="NCBI Taxonomy" id="1628148"/>
    <lineage>
        <taxon>Bacteria</taxon>
        <taxon>Pseudomonadati</taxon>
        <taxon>Pseudomonadota</taxon>
        <taxon>Gammaproteobacteria</taxon>
        <taxon>Chromatiales</taxon>
        <taxon>Chromatiaceae</taxon>
        <taxon>Rheinheimera</taxon>
    </lineage>
</organism>
<dbReference type="EMBL" id="MKEK01000001">
    <property type="protein sequence ID" value="OEY69988.1"/>
    <property type="molecule type" value="Genomic_DNA"/>
</dbReference>
<dbReference type="RefSeq" id="WP_070049557.1">
    <property type="nucleotide sequence ID" value="NZ_MKEK01000001.1"/>
</dbReference>
<evidence type="ECO:0000313" key="1">
    <source>
        <dbReference type="EMBL" id="OEY69988.1"/>
    </source>
</evidence>
<evidence type="ECO:0000313" key="2">
    <source>
        <dbReference type="Proteomes" id="UP000242258"/>
    </source>
</evidence>